<protein>
    <submittedName>
        <fullName evidence="1">Uncharacterized protein</fullName>
    </submittedName>
</protein>
<name>H3NCU7_9LACT</name>
<feature type="non-terminal residue" evidence="1">
    <location>
        <position position="1"/>
    </location>
</feature>
<dbReference type="AlphaFoldDB" id="H3NCU7"/>
<gene>
    <name evidence="1" type="ORF">HMPREF9703_00378</name>
</gene>
<dbReference type="EMBL" id="AGEF01000003">
    <property type="protein sequence ID" value="EHR34770.1"/>
    <property type="molecule type" value="Genomic_DNA"/>
</dbReference>
<comment type="caution">
    <text evidence="1">The sequence shown here is derived from an EMBL/GenBank/DDBJ whole genome shotgun (WGS) entry which is preliminary data.</text>
</comment>
<dbReference type="HOGENOM" id="CLU_3281056_0_0_9"/>
<evidence type="ECO:0000313" key="2">
    <source>
        <dbReference type="Proteomes" id="UP000003599"/>
    </source>
</evidence>
<reference evidence="1 2" key="1">
    <citation type="submission" date="2012-01" db="EMBL/GenBank/DDBJ databases">
        <title>The Genome Sequence of Dolosigranulum pigrum ATCC 51524.</title>
        <authorList>
            <consortium name="The Broad Institute Genome Sequencing Platform"/>
            <person name="Earl A."/>
            <person name="Ward D."/>
            <person name="Feldgarden M."/>
            <person name="Gevers D."/>
            <person name="Huys G."/>
            <person name="Young S.K."/>
            <person name="Zeng Q."/>
            <person name="Gargeya S."/>
            <person name="Fitzgerald M."/>
            <person name="Haas B."/>
            <person name="Abouelleil A."/>
            <person name="Alvarado L."/>
            <person name="Arachchi H.M."/>
            <person name="Berlin A."/>
            <person name="Chapman S.B."/>
            <person name="Gearin G."/>
            <person name="Goldberg J."/>
            <person name="Griggs A."/>
            <person name="Gujja S."/>
            <person name="Hansen M."/>
            <person name="Heiman D."/>
            <person name="Howarth C."/>
            <person name="Larimer J."/>
            <person name="Lui A."/>
            <person name="MacDonald P.J.P."/>
            <person name="McCowen C."/>
            <person name="Montmayeur A."/>
            <person name="Murphy C."/>
            <person name="Neiman D."/>
            <person name="Pearson M."/>
            <person name="Priest M."/>
            <person name="Roberts A."/>
            <person name="Saif S."/>
            <person name="Shea T."/>
            <person name="Sisk P."/>
            <person name="Stolte C."/>
            <person name="Sykes S."/>
            <person name="Wortman J."/>
            <person name="Nusbaum C."/>
            <person name="Birren B."/>
        </authorList>
    </citation>
    <scope>NUCLEOTIDE SEQUENCE [LARGE SCALE GENOMIC DNA]</scope>
    <source>
        <strain evidence="1 2">ATCC 51524</strain>
    </source>
</reference>
<keyword evidence="2" id="KW-1185">Reference proteome</keyword>
<sequence length="40" mass="4943">FYFIFNVFIFPESHQFEKFSNYVLTVICIVQLYVFIKKDD</sequence>
<organism evidence="1 2">
    <name type="scientific">Dolosigranulum pigrum ATCC 51524</name>
    <dbReference type="NCBI Taxonomy" id="883103"/>
    <lineage>
        <taxon>Bacteria</taxon>
        <taxon>Bacillati</taxon>
        <taxon>Bacillota</taxon>
        <taxon>Bacilli</taxon>
        <taxon>Lactobacillales</taxon>
        <taxon>Carnobacteriaceae</taxon>
        <taxon>Dolosigranulum</taxon>
    </lineage>
</organism>
<evidence type="ECO:0000313" key="1">
    <source>
        <dbReference type="EMBL" id="EHR34770.1"/>
    </source>
</evidence>
<accession>H3NCU7</accession>
<dbReference type="Proteomes" id="UP000003599">
    <property type="component" value="Unassembled WGS sequence"/>
</dbReference>
<proteinExistence type="predicted"/>